<dbReference type="PIRSF" id="PIRSF007023">
    <property type="entry name" value="UDP-Galf_transf"/>
    <property type="match status" value="1"/>
</dbReference>
<comment type="caution">
    <text evidence="4">The sequence shown here is derived from an EMBL/GenBank/DDBJ whole genome shotgun (WGS) entry which is preliminary data.</text>
</comment>
<dbReference type="PATRIC" id="fig|1423801.4.peg.810"/>
<dbReference type="EMBL" id="AZFQ01000039">
    <property type="protein sequence ID" value="KRL98483.1"/>
    <property type="molecule type" value="Genomic_DNA"/>
</dbReference>
<dbReference type="AlphaFoldDB" id="A0A0R1V4Q2"/>
<dbReference type="Gene3D" id="3.40.50.2000">
    <property type="entry name" value="Glycogen Phosphorylase B"/>
    <property type="match status" value="2"/>
</dbReference>
<name>A0A0R1V4Q2_9LACO</name>
<keyword evidence="1 4" id="KW-0808">Transferase</keyword>
<evidence type="ECO:0000313" key="5">
    <source>
        <dbReference type="Proteomes" id="UP000051166"/>
    </source>
</evidence>
<protein>
    <submittedName>
        <fullName evidence="4">Galactofuranosyltransferase</fullName>
    </submittedName>
</protein>
<proteinExistence type="predicted"/>
<accession>A0A0R1V4Q2</accession>
<keyword evidence="5" id="KW-1185">Reference proteome</keyword>
<dbReference type="InterPro" id="IPR058592">
    <property type="entry name" value="Gtf3_C"/>
</dbReference>
<dbReference type="Proteomes" id="UP000051166">
    <property type="component" value="Unassembled WGS sequence"/>
</dbReference>
<dbReference type="STRING" id="1423801.FD50_GL000797"/>
<feature type="domain" description="Glucosyltransferase 3-like C-terminal" evidence="3">
    <location>
        <begin position="166"/>
        <end position="324"/>
    </location>
</feature>
<dbReference type="SUPFAM" id="SSF53756">
    <property type="entry name" value="UDP-Glycosyltransferase/glycogen phosphorylase"/>
    <property type="match status" value="1"/>
</dbReference>
<organism evidence="4 5">
    <name type="scientific">Liquorilactobacillus satsumensis DSM 16230 = JCM 12392</name>
    <dbReference type="NCBI Taxonomy" id="1423801"/>
    <lineage>
        <taxon>Bacteria</taxon>
        <taxon>Bacillati</taxon>
        <taxon>Bacillota</taxon>
        <taxon>Bacilli</taxon>
        <taxon>Lactobacillales</taxon>
        <taxon>Lactobacillaceae</taxon>
        <taxon>Liquorilactobacillus</taxon>
    </lineage>
</organism>
<feature type="domain" description="Glucosyltransferase 3-like N-terminal" evidence="2">
    <location>
        <begin position="5"/>
        <end position="147"/>
    </location>
</feature>
<reference evidence="4 5" key="1">
    <citation type="journal article" date="2015" name="Genome Announc.">
        <title>Expanding the biotechnology potential of lactobacilli through comparative genomics of 213 strains and associated genera.</title>
        <authorList>
            <person name="Sun Z."/>
            <person name="Harris H.M."/>
            <person name="McCann A."/>
            <person name="Guo C."/>
            <person name="Argimon S."/>
            <person name="Zhang W."/>
            <person name="Yang X."/>
            <person name="Jeffery I.B."/>
            <person name="Cooney J.C."/>
            <person name="Kagawa T.F."/>
            <person name="Liu W."/>
            <person name="Song Y."/>
            <person name="Salvetti E."/>
            <person name="Wrobel A."/>
            <person name="Rasinkangas P."/>
            <person name="Parkhill J."/>
            <person name="Rea M.C."/>
            <person name="O'Sullivan O."/>
            <person name="Ritari J."/>
            <person name="Douillard F.P."/>
            <person name="Paul Ross R."/>
            <person name="Yang R."/>
            <person name="Briner A.E."/>
            <person name="Felis G.E."/>
            <person name="de Vos W.M."/>
            <person name="Barrangou R."/>
            <person name="Klaenhammer T.R."/>
            <person name="Caufield P.W."/>
            <person name="Cui Y."/>
            <person name="Zhang H."/>
            <person name="O'Toole P.W."/>
        </authorList>
    </citation>
    <scope>NUCLEOTIDE SEQUENCE [LARGE SCALE GENOMIC DNA]</scope>
    <source>
        <strain evidence="4 5">DSM 16230</strain>
    </source>
</reference>
<dbReference type="Pfam" id="PF26337">
    <property type="entry name" value="Gtf3_C"/>
    <property type="match status" value="1"/>
</dbReference>
<dbReference type="InterPro" id="IPR058591">
    <property type="entry name" value="Gtf3_N"/>
</dbReference>
<sequence>MSVQDKGHNTAGSKAKDDIVYFLGEQNFESVILDIPKKKMDRIGYSLTTVPRTFKHLEAEIIVLQYPLYSKFLTKKIIACIRKYTNARLLFVIHDVESLRFYCDNQESEKKELNFFNLADGLIVHNHYMRAWLKEHGVTTAMVDLEIFDYDNPQQFQPAVPYVKSVCFAGNLYKSKFLAKLTGKTKFYVFGPNPLPDFARNVAYCGQYAPDELTQHLEQNFGLVWDGSQIDSCDGVFGEYMKYNNPHKTSLYLSSGIPVIVWQQAAVAEFVVKHRVGLAVNSLAELDELLDQVSPKQYLEMKKNAVLIGKKMRAGEYIKHAFAQLEEKVANREQHSKMEV</sequence>
<evidence type="ECO:0000313" key="4">
    <source>
        <dbReference type="EMBL" id="KRL98483.1"/>
    </source>
</evidence>
<evidence type="ECO:0000259" key="3">
    <source>
        <dbReference type="Pfam" id="PF26337"/>
    </source>
</evidence>
<evidence type="ECO:0000259" key="2">
    <source>
        <dbReference type="Pfam" id="PF26334"/>
    </source>
</evidence>
<gene>
    <name evidence="4" type="ORF">FD50_GL000797</name>
</gene>
<evidence type="ECO:0000256" key="1">
    <source>
        <dbReference type="ARBA" id="ARBA00022679"/>
    </source>
</evidence>
<dbReference type="Pfam" id="PF26334">
    <property type="entry name" value="Gtf3_N"/>
    <property type="match status" value="1"/>
</dbReference>
<dbReference type="GO" id="GO:0016740">
    <property type="term" value="F:transferase activity"/>
    <property type="evidence" value="ECO:0007669"/>
    <property type="project" value="UniProtKB-KW"/>
</dbReference>